<reference evidence="2 3" key="1">
    <citation type="journal article" date="2013" name="Genome Announc.">
        <title>Genome Sequence of Thalassolituus oleivorans MIL-1 (DSM 14913T).</title>
        <authorList>
            <person name="Golyshin P.N."/>
            <person name="Werner J."/>
            <person name="Chernikova T.N."/>
            <person name="Tran H."/>
            <person name="Ferrer M."/>
            <person name="Yakimov M.M."/>
            <person name="Teeling H."/>
            <person name="Golyshina O.V."/>
        </authorList>
    </citation>
    <scope>NUCLEOTIDE SEQUENCE [LARGE SCALE GENOMIC DNA]</scope>
    <source>
        <strain evidence="2 3">MIL-1</strain>
    </source>
</reference>
<evidence type="ECO:0008006" key="4">
    <source>
        <dbReference type="Google" id="ProtNLM"/>
    </source>
</evidence>
<evidence type="ECO:0000313" key="3">
    <source>
        <dbReference type="Proteomes" id="UP000011866"/>
    </source>
</evidence>
<dbReference type="PATRIC" id="fig|1298593.3.peg.24"/>
<proteinExistence type="predicted"/>
<protein>
    <recommendedName>
        <fullName evidence="4">Lipoprotein</fullName>
    </recommendedName>
</protein>
<dbReference type="PROSITE" id="PS51257">
    <property type="entry name" value="PROKAR_LIPOPROTEIN"/>
    <property type="match status" value="1"/>
</dbReference>
<evidence type="ECO:0000256" key="1">
    <source>
        <dbReference type="SAM" id="MobiDB-lite"/>
    </source>
</evidence>
<dbReference type="AlphaFoldDB" id="M5DY75"/>
<keyword evidence="3" id="KW-1185">Reference proteome</keyword>
<dbReference type="EMBL" id="HF680312">
    <property type="protein sequence ID" value="CCU70474.1"/>
    <property type="molecule type" value="Genomic_DNA"/>
</dbReference>
<dbReference type="GeneID" id="79175050"/>
<accession>M5DY75</accession>
<sequence length="273" mass="29731">MLISRLFTIGIMTAAIMACSNESTDANSAVIPEQSSNSVTSNAPVLKSPAGVWLISSKLLETNTSPEFGITSSIESKQLVVLEEIGDGIFRFHECGMNIDVDYATTKLVQRGERLFDQGAYQDKRGEVQYSESYKIELEVLNDQYLNGVLLVTDQDSNGDYNGIQHAMISGNKFSDVGSLSELTDEDIAHVFAGEKINKQSTNEAHSITCLASSKIESNGTNNWDSVPQMVRNVINDVRDELDAMPVDVNANSAEEIAEGESGSDETNQVSSW</sequence>
<gene>
    <name evidence="2" type="ORF">TOL_0025</name>
</gene>
<dbReference type="RefSeq" id="WP_015485219.1">
    <property type="nucleotide sequence ID" value="NC_020888.1"/>
</dbReference>
<evidence type="ECO:0000313" key="2">
    <source>
        <dbReference type="EMBL" id="CCU70474.1"/>
    </source>
</evidence>
<name>M5DY75_9GAMM</name>
<dbReference type="KEGG" id="tol:TOL_0025"/>
<dbReference type="HOGENOM" id="CLU_1019161_0_0_6"/>
<feature type="region of interest" description="Disordered" evidence="1">
    <location>
        <begin position="254"/>
        <end position="273"/>
    </location>
</feature>
<dbReference type="STRING" id="187493.CN03_00710"/>
<organism evidence="2 3">
    <name type="scientific">Thalassolituus oleivorans MIL-1</name>
    <dbReference type="NCBI Taxonomy" id="1298593"/>
    <lineage>
        <taxon>Bacteria</taxon>
        <taxon>Pseudomonadati</taxon>
        <taxon>Pseudomonadota</taxon>
        <taxon>Gammaproteobacteria</taxon>
        <taxon>Oceanospirillales</taxon>
        <taxon>Oceanospirillaceae</taxon>
        <taxon>Thalassolituus</taxon>
    </lineage>
</organism>
<dbReference type="Proteomes" id="UP000011866">
    <property type="component" value="Chromosome"/>
</dbReference>